<feature type="transmembrane region" description="Helical" evidence="1">
    <location>
        <begin position="84"/>
        <end position="106"/>
    </location>
</feature>
<evidence type="ECO:0000313" key="2">
    <source>
        <dbReference type="EMBL" id="KXO01237.1"/>
    </source>
</evidence>
<dbReference type="EMBL" id="JRWG01000001">
    <property type="protein sequence ID" value="KXO01237.1"/>
    <property type="molecule type" value="Genomic_DNA"/>
</dbReference>
<dbReference type="OrthoDB" id="1444868at2"/>
<feature type="transmembrane region" description="Helical" evidence="1">
    <location>
        <begin position="12"/>
        <end position="30"/>
    </location>
</feature>
<protein>
    <submittedName>
        <fullName evidence="2">Membrane protein</fullName>
    </submittedName>
</protein>
<keyword evidence="1" id="KW-0812">Transmembrane</keyword>
<accession>A0A137RM34</accession>
<proteinExistence type="predicted"/>
<evidence type="ECO:0000313" key="3">
    <source>
        <dbReference type="Proteomes" id="UP000070138"/>
    </source>
</evidence>
<keyword evidence="3" id="KW-1185">Reference proteome</keyword>
<keyword evidence="1" id="KW-0472">Membrane</keyword>
<dbReference type="STRING" id="1548749.LS48_01875"/>
<reference evidence="2 3" key="2">
    <citation type="journal article" date="2016" name="Int. J. Syst. Evol. Microbiol.">
        <title>Vitellibacter aquimaris sp. nov., a marine bacterium isolated from seawater.</title>
        <authorList>
            <person name="Thevarajoo S."/>
            <person name="Selvaratnam C."/>
            <person name="Goh K.M."/>
            <person name="Hong K.W."/>
            <person name="Chan X.Y."/>
            <person name="Chan K.G."/>
            <person name="Chong C.S."/>
        </authorList>
    </citation>
    <scope>NUCLEOTIDE SEQUENCE [LARGE SCALE GENOMIC DNA]</scope>
    <source>
        <strain evidence="2 3">D-24</strain>
    </source>
</reference>
<organism evidence="2 3">
    <name type="scientific">Aequorivita aquimaris</name>
    <dbReference type="NCBI Taxonomy" id="1548749"/>
    <lineage>
        <taxon>Bacteria</taxon>
        <taxon>Pseudomonadati</taxon>
        <taxon>Bacteroidota</taxon>
        <taxon>Flavobacteriia</taxon>
        <taxon>Flavobacteriales</taxon>
        <taxon>Flavobacteriaceae</taxon>
        <taxon>Aequorivita</taxon>
    </lineage>
</organism>
<comment type="caution">
    <text evidence="2">The sequence shown here is derived from an EMBL/GenBank/DDBJ whole genome shotgun (WGS) entry which is preliminary data.</text>
</comment>
<dbReference type="PATRIC" id="fig|1548749.3.peg.400"/>
<evidence type="ECO:0000256" key="1">
    <source>
        <dbReference type="SAM" id="Phobius"/>
    </source>
</evidence>
<sequence length="177" mass="19294">MKEYKKNIRGPLLGGIIAAVVIAGGVFLLGKISNYEAKILIAMSVEGINILCNTIVLASATILGLLLTLLGISSGSGSKLKSQYYYQIVVIAKLITVLFVATLLLFQMLNIPLTQADNVPAHWFPYIYWSTILLSSLLSGTLITAILMLYKTVLGIIWIMGISKKHPLAVNEKENEE</sequence>
<reference evidence="3" key="1">
    <citation type="submission" date="2014-10" db="EMBL/GenBank/DDBJ databases">
        <title>Genome sequencing of Vitellibacter sp. D-24.</title>
        <authorList>
            <person name="Thevarajoo S."/>
            <person name="Selvaratnam C."/>
            <person name="Goh K.M."/>
            <person name="Chong C.S."/>
        </authorList>
    </citation>
    <scope>NUCLEOTIDE SEQUENCE [LARGE SCALE GENOMIC DNA]</scope>
    <source>
        <strain evidence="3">D-24</strain>
    </source>
</reference>
<dbReference type="Proteomes" id="UP000070138">
    <property type="component" value="Unassembled WGS sequence"/>
</dbReference>
<feature type="transmembrane region" description="Helical" evidence="1">
    <location>
        <begin position="50"/>
        <end position="72"/>
    </location>
</feature>
<keyword evidence="1" id="KW-1133">Transmembrane helix</keyword>
<feature type="transmembrane region" description="Helical" evidence="1">
    <location>
        <begin position="126"/>
        <end position="150"/>
    </location>
</feature>
<dbReference type="AlphaFoldDB" id="A0A137RM34"/>
<gene>
    <name evidence="2" type="ORF">LS48_01875</name>
</gene>
<name>A0A137RM34_9FLAO</name>